<dbReference type="GO" id="GO:0006508">
    <property type="term" value="P:proteolysis"/>
    <property type="evidence" value="ECO:0007669"/>
    <property type="project" value="UniProtKB-KW"/>
</dbReference>
<reference evidence="2" key="1">
    <citation type="submission" date="2018-06" db="EMBL/GenBank/DDBJ databases">
        <authorList>
            <person name="Ashton P.M."/>
            <person name="Dallman T."/>
            <person name="Nair S."/>
            <person name="De Pinna E."/>
            <person name="Peters T."/>
            <person name="Grant K."/>
        </authorList>
    </citation>
    <scope>NUCLEOTIDE SEQUENCE</scope>
    <source>
        <strain evidence="2">424645</strain>
        <strain evidence="1">766755</strain>
    </source>
</reference>
<accession>A0A3R0VM50</accession>
<keyword evidence="2" id="KW-0378">Hydrolase</keyword>
<dbReference type="EMBL" id="AAILLZ010000023">
    <property type="protein sequence ID" value="ECF5274928.1"/>
    <property type="molecule type" value="Genomic_DNA"/>
</dbReference>
<name>A0A3R0VM50_SALET</name>
<dbReference type="EMBL" id="AAIVEO010000003">
    <property type="protein sequence ID" value="ECI4485876.1"/>
    <property type="molecule type" value="Genomic_DNA"/>
</dbReference>
<protein>
    <submittedName>
        <fullName evidence="2">Clp protease ClpB</fullName>
    </submittedName>
</protein>
<dbReference type="InterPro" id="IPR036628">
    <property type="entry name" value="Clp_N_dom_sf"/>
</dbReference>
<dbReference type="GO" id="GO:0008233">
    <property type="term" value="F:peptidase activity"/>
    <property type="evidence" value="ECO:0007669"/>
    <property type="project" value="UniProtKB-KW"/>
</dbReference>
<gene>
    <name evidence="2" type="ORF">DOW74_05080</name>
    <name evidence="1" type="ORF">FL809_21340</name>
</gene>
<sequence length="53" mass="5887">METPVSRSALYGKLAGPLFRSLESATAFCKLRSNPWVELTHWLHQLSGHAAYG</sequence>
<proteinExistence type="predicted"/>
<dbReference type="AlphaFoldDB" id="A0A3R0VM50"/>
<keyword evidence="2" id="KW-0645">Protease</keyword>
<evidence type="ECO:0000313" key="1">
    <source>
        <dbReference type="EMBL" id="ECF5274928.1"/>
    </source>
</evidence>
<evidence type="ECO:0000313" key="2">
    <source>
        <dbReference type="EMBL" id="ECI4485876.1"/>
    </source>
</evidence>
<comment type="caution">
    <text evidence="2">The sequence shown here is derived from an EMBL/GenBank/DDBJ whole genome shotgun (WGS) entry which is preliminary data.</text>
</comment>
<dbReference type="Gene3D" id="1.10.1780.10">
    <property type="entry name" value="Clp, N-terminal domain"/>
    <property type="match status" value="1"/>
</dbReference>
<organism evidence="2">
    <name type="scientific">Salmonella enterica I</name>
    <dbReference type="NCBI Taxonomy" id="59201"/>
    <lineage>
        <taxon>Bacteria</taxon>
        <taxon>Pseudomonadati</taxon>
        <taxon>Pseudomonadota</taxon>
        <taxon>Gammaproteobacteria</taxon>
        <taxon>Enterobacterales</taxon>
        <taxon>Enterobacteriaceae</taxon>
        <taxon>Salmonella</taxon>
    </lineage>
</organism>